<evidence type="ECO:0000313" key="4">
    <source>
        <dbReference type="Proteomes" id="UP001230051"/>
    </source>
</evidence>
<organism evidence="3 4">
    <name type="scientific">Acipenser oxyrinchus oxyrinchus</name>
    <dbReference type="NCBI Taxonomy" id="40147"/>
    <lineage>
        <taxon>Eukaryota</taxon>
        <taxon>Metazoa</taxon>
        <taxon>Chordata</taxon>
        <taxon>Craniata</taxon>
        <taxon>Vertebrata</taxon>
        <taxon>Euteleostomi</taxon>
        <taxon>Actinopterygii</taxon>
        <taxon>Chondrostei</taxon>
        <taxon>Acipenseriformes</taxon>
        <taxon>Acipenseridae</taxon>
        <taxon>Acipenser</taxon>
    </lineage>
</organism>
<accession>A0AAD8FXF9</accession>
<dbReference type="PANTHER" id="PTHR12832:SF15">
    <property type="entry name" value="T-COMPLEX PROTEIN 11-LIKE PROTEIN 1"/>
    <property type="match status" value="1"/>
</dbReference>
<dbReference type="EMBL" id="JAGXEW010000021">
    <property type="protein sequence ID" value="KAK1159648.1"/>
    <property type="molecule type" value="Genomic_DNA"/>
</dbReference>
<evidence type="ECO:0000256" key="1">
    <source>
        <dbReference type="ARBA" id="ARBA00010954"/>
    </source>
</evidence>
<keyword evidence="4" id="KW-1185">Reference proteome</keyword>
<dbReference type="PANTHER" id="PTHR12832">
    <property type="entry name" value="TESTIS-SPECIFIC PROTEIN PBS13 T-COMPLEX 11"/>
    <property type="match status" value="1"/>
</dbReference>
<name>A0AAD8FXF9_ACIOX</name>
<sequence length="513" mass="56439">MPLGSDKPGSSEEDKLSDSSESRNRADTAERALGIRQRTPSPHQGNAPQSSPRFVSVEELMETAKGVSNMALAHEIVVSGGFQLKPSDPAEGSLEKRVQDIVHKAFWDCLEVQLGEDPPTYDHAIKLLGEIKETLLSFLLPGHSRLRNQINEVVDLDLIKQEAENGALDINKVVEFIIGMMGTLCAPARDEEIRKLRDITAIVPLFKAIFSVLDLMKIDMANFAVSSIRPHLMQQSVEYERTKFQEFIEKQHNALDFTQRWLEEAANSLVNSRADATLAPAGAAASGGPAFCPLTVHNHAYMSLLRWNHRHTPFPETLLMDQSRFEEMQMALEQLTVVAAVLLIAYNVAGAALSGLPGFADKLKGIVNALLAGMHIPSFNMNETLATIGEKLCVEVNSCLSQHGFTQLCADKVAVLKGQTQAVVKPDNSIRKLIDSRIQTFLMSYLDSSHHKSSPVVPGGLVPIQKELEEIAVKFSRLVNYNKMVFAPHYEKILKEILSKDGSHSMGKSAGQG</sequence>
<protein>
    <submittedName>
        <fullName evidence="3">T-complex protein 11-like protein 1</fullName>
    </submittedName>
</protein>
<evidence type="ECO:0000256" key="2">
    <source>
        <dbReference type="SAM" id="MobiDB-lite"/>
    </source>
</evidence>
<comment type="caution">
    <text evidence="3">The sequence shown here is derived from an EMBL/GenBank/DDBJ whole genome shotgun (WGS) entry which is preliminary data.</text>
</comment>
<feature type="compositionally biased region" description="Polar residues" evidence="2">
    <location>
        <begin position="38"/>
        <end position="52"/>
    </location>
</feature>
<comment type="similarity">
    <text evidence="1">Belongs to the TCP11 family.</text>
</comment>
<dbReference type="Pfam" id="PF05794">
    <property type="entry name" value="Tcp11"/>
    <property type="match status" value="1"/>
</dbReference>
<dbReference type="AlphaFoldDB" id="A0AAD8FXF9"/>
<reference evidence="3" key="1">
    <citation type="submission" date="2022-02" db="EMBL/GenBank/DDBJ databases">
        <title>Atlantic sturgeon de novo genome assembly.</title>
        <authorList>
            <person name="Stock M."/>
            <person name="Klopp C."/>
            <person name="Guiguen Y."/>
            <person name="Cabau C."/>
            <person name="Parinello H."/>
            <person name="Santidrian Yebra-Pimentel E."/>
            <person name="Kuhl H."/>
            <person name="Dirks R.P."/>
            <person name="Guessner J."/>
            <person name="Wuertz S."/>
            <person name="Du K."/>
            <person name="Schartl M."/>
        </authorList>
    </citation>
    <scope>NUCLEOTIDE SEQUENCE</scope>
    <source>
        <strain evidence="3">STURGEONOMICS-FGT-2020</strain>
        <tissue evidence="3">Whole blood</tissue>
    </source>
</reference>
<dbReference type="InterPro" id="IPR008862">
    <property type="entry name" value="Tcp11"/>
</dbReference>
<evidence type="ECO:0000313" key="3">
    <source>
        <dbReference type="EMBL" id="KAK1159648.1"/>
    </source>
</evidence>
<proteinExistence type="inferred from homology"/>
<feature type="region of interest" description="Disordered" evidence="2">
    <location>
        <begin position="1"/>
        <end position="52"/>
    </location>
</feature>
<dbReference type="Proteomes" id="UP001230051">
    <property type="component" value="Unassembled WGS sequence"/>
</dbReference>
<feature type="compositionally biased region" description="Basic and acidic residues" evidence="2">
    <location>
        <begin position="9"/>
        <end position="30"/>
    </location>
</feature>
<dbReference type="GO" id="GO:0007165">
    <property type="term" value="P:signal transduction"/>
    <property type="evidence" value="ECO:0007669"/>
    <property type="project" value="TreeGrafter"/>
</dbReference>
<gene>
    <name evidence="3" type="primary">TCP11L1</name>
    <name evidence="3" type="ORF">AOXY_G21019</name>
</gene>